<keyword evidence="12" id="KW-1185">Reference proteome</keyword>
<evidence type="ECO:0000256" key="4">
    <source>
        <dbReference type="ARBA" id="ARBA00040853"/>
    </source>
</evidence>
<dbReference type="SUPFAM" id="SSF53720">
    <property type="entry name" value="ALDH-like"/>
    <property type="match status" value="1"/>
</dbReference>
<name>A0A507C4P0_9FUNG</name>
<keyword evidence="2" id="KW-0560">Oxidoreductase</keyword>
<dbReference type="InterPro" id="IPR016163">
    <property type="entry name" value="Ald_DH_C"/>
</dbReference>
<dbReference type="GO" id="GO:0008886">
    <property type="term" value="F:glyceraldehyde-3-phosphate dehydrogenase (NADP+) (non-phosphorylating) activity"/>
    <property type="evidence" value="ECO:0007669"/>
    <property type="project" value="UniProtKB-EC"/>
</dbReference>
<feature type="domain" description="Aldehyde dehydrogenase" evidence="10">
    <location>
        <begin position="191"/>
        <end position="630"/>
    </location>
</feature>
<gene>
    <name evidence="11" type="ORF">SmJEL517_g03947</name>
</gene>
<keyword evidence="9" id="KW-1133">Transmembrane helix</keyword>
<dbReference type="Gene3D" id="3.40.605.10">
    <property type="entry name" value="Aldehyde Dehydrogenase, Chain A, domain 1"/>
    <property type="match status" value="1"/>
</dbReference>
<evidence type="ECO:0000313" key="11">
    <source>
        <dbReference type="EMBL" id="TPX33094.1"/>
    </source>
</evidence>
<dbReference type="PANTHER" id="PTHR42991">
    <property type="entry name" value="ALDEHYDE DEHYDROGENASE"/>
    <property type="match status" value="1"/>
</dbReference>
<evidence type="ECO:0000256" key="2">
    <source>
        <dbReference type="ARBA" id="ARBA00023002"/>
    </source>
</evidence>
<dbReference type="Proteomes" id="UP000319731">
    <property type="component" value="Unassembled WGS sequence"/>
</dbReference>
<evidence type="ECO:0000256" key="7">
    <source>
        <dbReference type="ARBA" id="ARBA00043052"/>
    </source>
</evidence>
<dbReference type="GO" id="GO:0008911">
    <property type="term" value="F:lactaldehyde dehydrogenase (NAD+) activity"/>
    <property type="evidence" value="ECO:0007669"/>
    <property type="project" value="TreeGrafter"/>
</dbReference>
<evidence type="ECO:0000256" key="3">
    <source>
        <dbReference type="ARBA" id="ARBA00038980"/>
    </source>
</evidence>
<evidence type="ECO:0000313" key="12">
    <source>
        <dbReference type="Proteomes" id="UP000319731"/>
    </source>
</evidence>
<feature type="transmembrane region" description="Helical" evidence="9">
    <location>
        <begin position="46"/>
        <end position="67"/>
    </location>
</feature>
<dbReference type="OrthoDB" id="310895at2759"/>
<evidence type="ECO:0000256" key="5">
    <source>
        <dbReference type="ARBA" id="ARBA00042470"/>
    </source>
</evidence>
<dbReference type="Gene3D" id="3.40.309.10">
    <property type="entry name" value="Aldehyde Dehydrogenase, Chain A, domain 2"/>
    <property type="match status" value="1"/>
</dbReference>
<dbReference type="InterPro" id="IPR016160">
    <property type="entry name" value="Ald_DH_CS_CYS"/>
</dbReference>
<dbReference type="PANTHER" id="PTHR42991:SF1">
    <property type="entry name" value="ALDEHYDE DEHYDROGENASE"/>
    <property type="match status" value="1"/>
</dbReference>
<evidence type="ECO:0000259" key="10">
    <source>
        <dbReference type="Pfam" id="PF00171"/>
    </source>
</evidence>
<organism evidence="11 12">
    <name type="scientific">Synchytrium microbalum</name>
    <dbReference type="NCBI Taxonomy" id="1806994"/>
    <lineage>
        <taxon>Eukaryota</taxon>
        <taxon>Fungi</taxon>
        <taxon>Fungi incertae sedis</taxon>
        <taxon>Chytridiomycota</taxon>
        <taxon>Chytridiomycota incertae sedis</taxon>
        <taxon>Chytridiomycetes</taxon>
        <taxon>Synchytriales</taxon>
        <taxon>Synchytriaceae</taxon>
        <taxon>Synchytrium</taxon>
    </lineage>
</organism>
<evidence type="ECO:0000256" key="6">
    <source>
        <dbReference type="ARBA" id="ARBA00042646"/>
    </source>
</evidence>
<protein>
    <recommendedName>
        <fullName evidence="4">NADP-dependent glyceraldehyde-3-phosphate dehydrogenase</fullName>
        <ecNumber evidence="3">1.2.1.9</ecNumber>
    </recommendedName>
    <alternativeName>
        <fullName evidence="5">Glyceraldehyde-3-phosphate dehydrogenase [NADP(+)]</fullName>
    </alternativeName>
    <alternativeName>
        <fullName evidence="6">Non-phosphorylating glyceraldehyde 3-phosphate dehydrogenase</fullName>
    </alternativeName>
    <alternativeName>
        <fullName evidence="7">Triosephosphate dehydrogenase</fullName>
    </alternativeName>
</protein>
<dbReference type="EMBL" id="QEAO01000023">
    <property type="protein sequence ID" value="TPX33094.1"/>
    <property type="molecule type" value="Genomic_DNA"/>
</dbReference>
<dbReference type="InterPro" id="IPR015590">
    <property type="entry name" value="Aldehyde_DH_dom"/>
</dbReference>
<dbReference type="RefSeq" id="XP_031024166.1">
    <property type="nucleotide sequence ID" value="XM_031169875.1"/>
</dbReference>
<evidence type="ECO:0000256" key="1">
    <source>
        <dbReference type="ARBA" id="ARBA00009986"/>
    </source>
</evidence>
<dbReference type="Pfam" id="PF00171">
    <property type="entry name" value="Aldedh"/>
    <property type="match status" value="1"/>
</dbReference>
<dbReference type="EC" id="1.2.1.9" evidence="3"/>
<dbReference type="InterPro" id="IPR036259">
    <property type="entry name" value="MFS_trans_sf"/>
</dbReference>
<dbReference type="SUPFAM" id="SSF103473">
    <property type="entry name" value="MFS general substrate transporter"/>
    <property type="match status" value="1"/>
</dbReference>
<keyword evidence="9" id="KW-0812">Transmembrane</keyword>
<dbReference type="InterPro" id="IPR016161">
    <property type="entry name" value="Ald_DH/histidinol_DH"/>
</dbReference>
<sequence>MDGDLTVTTLKYYEKTFSIALFICAGILAFAVLIRQVRNPPGCVKIDFKLLLDPSMMVINIVAFEYFPPIVFVSQCAGTFGLGPSAAALMTALFNIGTAIGRVVNGLGADYVGFVTHSLRRDGSPAREPHTTVQTDGFLFDAEFIDPKNPNIAVPNIGEPKYLIDGEIKIWGGDVFAVESPICYKGGARIKIGTYGMLGAPEAESAVQAAVAAYGRGRGDWPRMSSAGRIAAVEKFLEGFKSKRDEIANLIMWEICKNKADSYKEVDRTIEYMKDTIQALKDLENKDSTFQSIGGTTAMIRRRPIGVLLSSGPFNYPMNETYTTLIPGILMGNAVIMKLPRYGAICHMPTLELFRDCFPKGSGRTIFHPLMKGGMIDGLGFIGTSDAAADIIKSHPHLNKLKLCLGLEAKNPAIIMGDADLDLTVSECITGSLSFNGQRCTALKIIFVHKSVHEAFVTKFSAAVDKLKMGLPWDGAQITPLPEPNKPKWLKEMIEEACSDKRPIEKRARIANKFGGMIDRTFVAPTVLDNVPLDSEIANHEQFGPVVPIVEYDSLEEVYNYMANSPYGQQASIFGQDTDAIAAIIDELVDQVCRVNVNTQCQRGPDAFPFTGRKHSAIGTLSIGDALRVFSIRSMVAVKQSDKAHGTDVLSKIVRSQNSDFLKMEYLF</sequence>
<feature type="transmembrane region" description="Helical" evidence="9">
    <location>
        <begin position="16"/>
        <end position="34"/>
    </location>
</feature>
<dbReference type="GeneID" id="42005172"/>
<dbReference type="AlphaFoldDB" id="A0A507C4P0"/>
<comment type="similarity">
    <text evidence="1">Belongs to the aldehyde dehydrogenase family.</text>
</comment>
<comment type="catalytic activity">
    <reaction evidence="8">
        <text>D-glyceraldehyde 3-phosphate + NADP(+) + H2O = (2R)-3-phosphoglycerate + NADPH + 2 H(+)</text>
        <dbReference type="Rhea" id="RHEA:14669"/>
        <dbReference type="ChEBI" id="CHEBI:15377"/>
        <dbReference type="ChEBI" id="CHEBI:15378"/>
        <dbReference type="ChEBI" id="CHEBI:57783"/>
        <dbReference type="ChEBI" id="CHEBI:58272"/>
        <dbReference type="ChEBI" id="CHEBI:58349"/>
        <dbReference type="ChEBI" id="CHEBI:59776"/>
        <dbReference type="EC" id="1.2.1.9"/>
    </reaction>
</comment>
<dbReference type="STRING" id="1806994.A0A507C4P0"/>
<dbReference type="InterPro" id="IPR016162">
    <property type="entry name" value="Ald_DH_N"/>
</dbReference>
<dbReference type="PROSITE" id="PS00070">
    <property type="entry name" value="ALDEHYDE_DEHYDR_CYS"/>
    <property type="match status" value="1"/>
</dbReference>
<evidence type="ECO:0000256" key="8">
    <source>
        <dbReference type="ARBA" id="ARBA00049186"/>
    </source>
</evidence>
<dbReference type="InterPro" id="IPR051020">
    <property type="entry name" value="ALDH-related_metabolic_enz"/>
</dbReference>
<reference evidence="11 12" key="1">
    <citation type="journal article" date="2019" name="Sci. Rep.">
        <title>Comparative genomics of chytrid fungi reveal insights into the obligate biotrophic and pathogenic lifestyle of Synchytrium endobioticum.</title>
        <authorList>
            <person name="van de Vossenberg B.T.L.H."/>
            <person name="Warris S."/>
            <person name="Nguyen H.D.T."/>
            <person name="van Gent-Pelzer M.P.E."/>
            <person name="Joly D.L."/>
            <person name="van de Geest H.C."/>
            <person name="Bonants P.J.M."/>
            <person name="Smith D.S."/>
            <person name="Levesque C.A."/>
            <person name="van der Lee T.A.J."/>
        </authorList>
    </citation>
    <scope>NUCLEOTIDE SEQUENCE [LARGE SCALE GENOMIC DNA]</scope>
    <source>
        <strain evidence="11 12">JEL517</strain>
    </source>
</reference>
<evidence type="ECO:0000256" key="9">
    <source>
        <dbReference type="SAM" id="Phobius"/>
    </source>
</evidence>
<keyword evidence="9" id="KW-0472">Membrane</keyword>
<accession>A0A507C4P0</accession>
<comment type="caution">
    <text evidence="11">The sequence shown here is derived from an EMBL/GenBank/DDBJ whole genome shotgun (WGS) entry which is preliminary data.</text>
</comment>
<proteinExistence type="inferred from homology"/>